<proteinExistence type="inferred from homology"/>
<dbReference type="AlphaFoldDB" id="A0A372ISV6"/>
<feature type="chain" id="PRO_5016778698" description="Biopolymer transporter TolR" evidence="2">
    <location>
        <begin position="33"/>
        <end position="525"/>
    </location>
</feature>
<feature type="signal peptide" evidence="2">
    <location>
        <begin position="1"/>
        <end position="32"/>
    </location>
</feature>
<dbReference type="Gene3D" id="2.120.10.30">
    <property type="entry name" value="TolB, C-terminal domain"/>
    <property type="match status" value="1"/>
</dbReference>
<dbReference type="InterPro" id="IPR011659">
    <property type="entry name" value="WD40"/>
</dbReference>
<evidence type="ECO:0008006" key="5">
    <source>
        <dbReference type="Google" id="ProtNLM"/>
    </source>
</evidence>
<keyword evidence="4" id="KW-1185">Reference proteome</keyword>
<organism evidence="3 4">
    <name type="scientific">Paracidobacterium acidisoli</name>
    <dbReference type="NCBI Taxonomy" id="2303751"/>
    <lineage>
        <taxon>Bacteria</taxon>
        <taxon>Pseudomonadati</taxon>
        <taxon>Acidobacteriota</taxon>
        <taxon>Terriglobia</taxon>
        <taxon>Terriglobales</taxon>
        <taxon>Acidobacteriaceae</taxon>
        <taxon>Paracidobacterium</taxon>
    </lineage>
</organism>
<comment type="similarity">
    <text evidence="1">Belongs to the TolB family.</text>
</comment>
<dbReference type="PANTHER" id="PTHR36842">
    <property type="entry name" value="PROTEIN TOLB HOMOLOG"/>
    <property type="match status" value="1"/>
</dbReference>
<dbReference type="SUPFAM" id="SSF69304">
    <property type="entry name" value="Tricorn protease N-terminal domain"/>
    <property type="match status" value="1"/>
</dbReference>
<evidence type="ECO:0000313" key="3">
    <source>
        <dbReference type="EMBL" id="RFU18027.1"/>
    </source>
</evidence>
<accession>A0A372ISV6</accession>
<sequence>MSEGRFMDVRRARLSAMLCCTLLLCAPALLFASQNSGSGPAGIFEGQNDLGSVTPPGTTAFDPAQQTYTVTAAGDDIWSSVDDFHFVWKKVSGDVSLTADMEFPDSTGSPNPHRKAVLMFRQTLDAGGIYVDAAQHGSGMTALQYRRAEGADTQDIELDIASPKRVRIEKRGDTFTMFLSLHGEPLHQVGTSIQLHLDGTFYAGIGVCSHNTKASDRVIFSHVELTPLTSPAAPAKMALYSTLQTIRVAERFRSASVVYTTRGRIEAPNWSRDGSYLVFDEDGHLMRIDAKGGAPTQIDTGAATRCNGSHGFSPDGKWLAISCSMPDQPKSRVYVIPAAGGTPRVVTENPNSYFHSWSPDGKTILFTRPAPGGGGNIYAIPAEGGEEHALTSGSGISDDPDFSPDGKYIYFNSDRSGGMQIWRMRADGSHPEQMVFNDLPNWTAHPSPDGKSVIFFSYEKGVAGHPVNKNIALRILSPESKAVRLLVNLIGGSGTMNVPSWSPDSSRMAFVSYQMLPEDDRGSSE</sequence>
<dbReference type="Gene3D" id="2.60.120.200">
    <property type="match status" value="1"/>
</dbReference>
<dbReference type="InterPro" id="IPR011042">
    <property type="entry name" value="6-blade_b-propeller_TolB-like"/>
</dbReference>
<protein>
    <recommendedName>
        <fullName evidence="5">Biopolymer transporter TolR</fullName>
    </recommendedName>
</protein>
<evidence type="ECO:0000256" key="1">
    <source>
        <dbReference type="ARBA" id="ARBA00009820"/>
    </source>
</evidence>
<evidence type="ECO:0000313" key="4">
    <source>
        <dbReference type="Proteomes" id="UP000264702"/>
    </source>
</evidence>
<comment type="caution">
    <text evidence="3">The sequence shown here is derived from an EMBL/GenBank/DDBJ whole genome shotgun (WGS) entry which is preliminary data.</text>
</comment>
<dbReference type="Proteomes" id="UP000264702">
    <property type="component" value="Unassembled WGS sequence"/>
</dbReference>
<evidence type="ECO:0000256" key="2">
    <source>
        <dbReference type="SAM" id="SignalP"/>
    </source>
</evidence>
<dbReference type="PANTHER" id="PTHR36842:SF1">
    <property type="entry name" value="PROTEIN TOLB"/>
    <property type="match status" value="1"/>
</dbReference>
<keyword evidence="2" id="KW-0732">Signal</keyword>
<dbReference type="Pfam" id="PF07676">
    <property type="entry name" value="PD40"/>
    <property type="match status" value="4"/>
</dbReference>
<reference evidence="3 4" key="1">
    <citation type="submission" date="2018-08" db="EMBL/GenBank/DDBJ databases">
        <title>Acidipila sp. 4G-K13, an acidobacterium isolated from forest soil.</title>
        <authorList>
            <person name="Gao Z.-H."/>
            <person name="Qiu L.-H."/>
        </authorList>
    </citation>
    <scope>NUCLEOTIDE SEQUENCE [LARGE SCALE GENOMIC DNA]</scope>
    <source>
        <strain evidence="3 4">4G-K13</strain>
    </source>
</reference>
<gene>
    <name evidence="3" type="ORF">D0Y96_00090</name>
</gene>
<dbReference type="EMBL" id="QVQT01000001">
    <property type="protein sequence ID" value="RFU18027.1"/>
    <property type="molecule type" value="Genomic_DNA"/>
</dbReference>
<name>A0A372ISV6_9BACT</name>